<name>A0A812IEF4_9DINO</name>
<dbReference type="InterPro" id="IPR051485">
    <property type="entry name" value="SR-CTD_assoc_factor"/>
</dbReference>
<proteinExistence type="predicted"/>
<dbReference type="GO" id="GO:0005634">
    <property type="term" value="C:nucleus"/>
    <property type="evidence" value="ECO:0007669"/>
    <property type="project" value="TreeGrafter"/>
</dbReference>
<dbReference type="InterPro" id="IPR006569">
    <property type="entry name" value="CID_dom"/>
</dbReference>
<dbReference type="GO" id="GO:0003723">
    <property type="term" value="F:RNA binding"/>
    <property type="evidence" value="ECO:0007669"/>
    <property type="project" value="UniProtKB-KW"/>
</dbReference>
<feature type="compositionally biased region" description="Acidic residues" evidence="2">
    <location>
        <begin position="352"/>
        <end position="373"/>
    </location>
</feature>
<keyword evidence="5" id="KW-1185">Reference proteome</keyword>
<dbReference type="AlphaFoldDB" id="A0A812IEF4"/>
<gene>
    <name evidence="4" type="ORF">SNAT2548_LOCUS4288</name>
</gene>
<evidence type="ECO:0000313" key="5">
    <source>
        <dbReference type="Proteomes" id="UP000604046"/>
    </source>
</evidence>
<dbReference type="EMBL" id="CAJNDS010000263">
    <property type="protein sequence ID" value="CAE7035368.1"/>
    <property type="molecule type" value="Genomic_DNA"/>
</dbReference>
<organism evidence="4 5">
    <name type="scientific">Symbiodinium natans</name>
    <dbReference type="NCBI Taxonomy" id="878477"/>
    <lineage>
        <taxon>Eukaryota</taxon>
        <taxon>Sar</taxon>
        <taxon>Alveolata</taxon>
        <taxon>Dinophyceae</taxon>
        <taxon>Suessiales</taxon>
        <taxon>Symbiodiniaceae</taxon>
        <taxon>Symbiodinium</taxon>
    </lineage>
</organism>
<feature type="compositionally biased region" description="Basic and acidic residues" evidence="2">
    <location>
        <begin position="339"/>
        <end position="351"/>
    </location>
</feature>
<evidence type="ECO:0000313" key="4">
    <source>
        <dbReference type="EMBL" id="CAE7035368.1"/>
    </source>
</evidence>
<feature type="region of interest" description="Disordered" evidence="2">
    <location>
        <begin position="329"/>
        <end position="387"/>
    </location>
</feature>
<dbReference type="Gene3D" id="1.25.40.90">
    <property type="match status" value="1"/>
</dbReference>
<dbReference type="PANTHER" id="PTHR23140:SF0">
    <property type="entry name" value="U2 SNRNP-ASSOCIATED SURP MOTIF-CONTAINING PROTEIN"/>
    <property type="match status" value="1"/>
</dbReference>
<sequence length="398" mass="43235">VSSNAAGQVFVKLVGEASPAGGEVPAIDAYLRKAGGSERVSRLAVLFGVDEAALARHFCIYEENGRKYASPGKASGSAPSTGNKRSPATDKIDTVVSESSVLDRERELKELETQLAGLTRARWRIAKAMVFCLDSAESAPMLSRALAKSLEEADLTIDAGLARIFLISDILHNSALSSSRGATRYRSNLQELLPSACEQFGFWLRGKGRQSLRQSRSEAAVRQVLDCWREWSIFPPLFPAGLEALLFAEIREDAGDQKGKSSRDRAQSDHDSDSDLQAKLAHWRDPGTAPRAPYAARLRGLANSSLPAAACVLRLCHFERFWHSADPARRQRAGIRSPGEGEKACIQREWDGESLSEGDERDVDGEPLFEEEQWSPPASPAPAASHADVGLWPGIASV</sequence>
<feature type="compositionally biased region" description="Basic and acidic residues" evidence="2">
    <location>
        <begin position="256"/>
        <end position="273"/>
    </location>
</feature>
<dbReference type="Proteomes" id="UP000604046">
    <property type="component" value="Unassembled WGS sequence"/>
</dbReference>
<dbReference type="OrthoDB" id="377209at2759"/>
<comment type="caution">
    <text evidence="4">The sequence shown here is derived from an EMBL/GenBank/DDBJ whole genome shotgun (WGS) entry which is preliminary data.</text>
</comment>
<reference evidence="4" key="1">
    <citation type="submission" date="2021-02" db="EMBL/GenBank/DDBJ databases">
        <authorList>
            <person name="Dougan E. K."/>
            <person name="Rhodes N."/>
            <person name="Thang M."/>
            <person name="Chan C."/>
        </authorList>
    </citation>
    <scope>NUCLEOTIDE SEQUENCE</scope>
</reference>
<accession>A0A812IEF4</accession>
<feature type="region of interest" description="Disordered" evidence="2">
    <location>
        <begin position="256"/>
        <end position="287"/>
    </location>
</feature>
<evidence type="ECO:0000259" key="3">
    <source>
        <dbReference type="PROSITE" id="PS51391"/>
    </source>
</evidence>
<protein>
    <recommendedName>
        <fullName evidence="3">CID domain-containing protein</fullName>
    </recommendedName>
</protein>
<dbReference type="SMART" id="SM00582">
    <property type="entry name" value="RPR"/>
    <property type="match status" value="1"/>
</dbReference>
<feature type="region of interest" description="Disordered" evidence="2">
    <location>
        <begin position="69"/>
        <end position="89"/>
    </location>
</feature>
<dbReference type="PANTHER" id="PTHR23140">
    <property type="entry name" value="RNA PROCESSING PROTEIN LD23810P"/>
    <property type="match status" value="1"/>
</dbReference>
<evidence type="ECO:0000256" key="1">
    <source>
        <dbReference type="ARBA" id="ARBA00022884"/>
    </source>
</evidence>
<dbReference type="InterPro" id="IPR008942">
    <property type="entry name" value="ENTH_VHS"/>
</dbReference>
<evidence type="ECO:0000256" key="2">
    <source>
        <dbReference type="SAM" id="MobiDB-lite"/>
    </source>
</evidence>
<keyword evidence="1" id="KW-0694">RNA-binding</keyword>
<dbReference type="PROSITE" id="PS51391">
    <property type="entry name" value="CID"/>
    <property type="match status" value="1"/>
</dbReference>
<feature type="non-terminal residue" evidence="4">
    <location>
        <position position="1"/>
    </location>
</feature>
<feature type="compositionally biased region" description="Low complexity" evidence="2">
    <location>
        <begin position="69"/>
        <end position="80"/>
    </location>
</feature>
<feature type="domain" description="CID" evidence="3">
    <location>
        <begin position="103"/>
        <end position="250"/>
    </location>
</feature>